<dbReference type="Pfam" id="PF12915">
    <property type="entry name" value="DUF3833"/>
    <property type="match status" value="1"/>
</dbReference>
<dbReference type="AlphaFoldDB" id="A0A0P1IVB5"/>
<feature type="chain" id="PRO_5006065653" description="Lipoprotein" evidence="1">
    <location>
        <begin position="23"/>
        <end position="177"/>
    </location>
</feature>
<dbReference type="RefSeq" id="WP_058316419.1">
    <property type="nucleotide sequence ID" value="NZ_CYUE01000023.1"/>
</dbReference>
<dbReference type="PROSITE" id="PS51257">
    <property type="entry name" value="PROKAR_LIPOPROTEIN"/>
    <property type="match status" value="1"/>
</dbReference>
<evidence type="ECO:0008006" key="4">
    <source>
        <dbReference type="Google" id="ProtNLM"/>
    </source>
</evidence>
<proteinExistence type="predicted"/>
<keyword evidence="1" id="KW-0732">Signal</keyword>
<keyword evidence="3" id="KW-1185">Reference proteome</keyword>
<protein>
    <recommendedName>
        <fullName evidence="4">Lipoprotein</fullName>
    </recommendedName>
</protein>
<evidence type="ECO:0000313" key="2">
    <source>
        <dbReference type="EMBL" id="CUK27509.1"/>
    </source>
</evidence>
<name>A0A0P1IVB5_9RHOB</name>
<dbReference type="InterPro" id="IPR024409">
    <property type="entry name" value="DUF3833"/>
</dbReference>
<accession>A0A0P1IVB5</accession>
<dbReference type="EMBL" id="CYUE01000023">
    <property type="protein sequence ID" value="CUK27509.1"/>
    <property type="molecule type" value="Genomic_DNA"/>
</dbReference>
<evidence type="ECO:0000313" key="3">
    <source>
        <dbReference type="Proteomes" id="UP000051184"/>
    </source>
</evidence>
<reference evidence="3" key="1">
    <citation type="submission" date="2015-09" db="EMBL/GenBank/DDBJ databases">
        <authorList>
            <person name="Rodrigo-Torres Lidia"/>
            <person name="Arahal R.David."/>
        </authorList>
    </citation>
    <scope>NUCLEOTIDE SEQUENCE [LARGE SCALE GENOMIC DNA]</scope>
    <source>
        <strain evidence="3">CECT 5114</strain>
    </source>
</reference>
<dbReference type="OrthoDB" id="5296954at2"/>
<organism evidence="2 3">
    <name type="scientific">Cognatishimia activa</name>
    <dbReference type="NCBI Taxonomy" id="1715691"/>
    <lineage>
        <taxon>Bacteria</taxon>
        <taxon>Pseudomonadati</taxon>
        <taxon>Pseudomonadota</taxon>
        <taxon>Alphaproteobacteria</taxon>
        <taxon>Rhodobacterales</taxon>
        <taxon>Paracoccaceae</taxon>
        <taxon>Cognatishimia</taxon>
    </lineage>
</organism>
<gene>
    <name evidence="2" type="ORF">TA5114_03337</name>
</gene>
<sequence>MTRLAKLAALLSVLFIASCAGKPDLSDDTLSTRALNLEEFFVGRTVAHGQFQDLFGTVRRRFDVEVNGTWDGQTLRLVEDFVYDDGATEQRIWTLQKTGAQTWVGSAPGVIGTAKGVEKGDTFNWAYRIDLPIKEGTMRVDFDDWMWLTRDDRVLNRAYVSRAGVRIGEAIIVFEKP</sequence>
<dbReference type="Proteomes" id="UP000051184">
    <property type="component" value="Unassembled WGS sequence"/>
</dbReference>
<evidence type="ECO:0000256" key="1">
    <source>
        <dbReference type="SAM" id="SignalP"/>
    </source>
</evidence>
<feature type="signal peptide" evidence="1">
    <location>
        <begin position="1"/>
        <end position="22"/>
    </location>
</feature>